<feature type="transmembrane region" description="Helical" evidence="1">
    <location>
        <begin position="154"/>
        <end position="173"/>
    </location>
</feature>
<evidence type="ECO:0000313" key="3">
    <source>
        <dbReference type="EMBL" id="CAI2374588.1"/>
    </source>
</evidence>
<dbReference type="InterPro" id="IPR000620">
    <property type="entry name" value="EamA_dom"/>
</dbReference>
<organism evidence="3 4">
    <name type="scientific">Euplotes crassus</name>
    <dbReference type="NCBI Taxonomy" id="5936"/>
    <lineage>
        <taxon>Eukaryota</taxon>
        <taxon>Sar</taxon>
        <taxon>Alveolata</taxon>
        <taxon>Ciliophora</taxon>
        <taxon>Intramacronucleata</taxon>
        <taxon>Spirotrichea</taxon>
        <taxon>Hypotrichia</taxon>
        <taxon>Euplotida</taxon>
        <taxon>Euplotidae</taxon>
        <taxon>Moneuplotes</taxon>
    </lineage>
</organism>
<feature type="transmembrane region" description="Helical" evidence="1">
    <location>
        <begin position="268"/>
        <end position="295"/>
    </location>
</feature>
<dbReference type="Proteomes" id="UP001295684">
    <property type="component" value="Unassembled WGS sequence"/>
</dbReference>
<dbReference type="InterPro" id="IPR037185">
    <property type="entry name" value="EmrE-like"/>
</dbReference>
<keyword evidence="1" id="KW-0472">Membrane</keyword>
<feature type="transmembrane region" description="Helical" evidence="1">
    <location>
        <begin position="12"/>
        <end position="33"/>
    </location>
</feature>
<dbReference type="EMBL" id="CAMPGE010016006">
    <property type="protein sequence ID" value="CAI2374588.1"/>
    <property type="molecule type" value="Genomic_DNA"/>
</dbReference>
<dbReference type="GO" id="GO:0016020">
    <property type="term" value="C:membrane"/>
    <property type="evidence" value="ECO:0007669"/>
    <property type="project" value="InterPro"/>
</dbReference>
<sequence length="318" mass="35241">MVCVSASSINSFWVYFIEHIAILLTSLGAYLVYRLFYVQESHKDSLTRVWNNPRSLVCCILSGIGDTSGNLLIIFSLMLAMSAKVSPSSVSCLLMSNNIAMLLIGIYVFHEKHTLLEYFGAFCIFCACIVITLQKGFNNDGVVQLSSIEFYLSIFLALICAIAWGMVGFAAKWASYFYEVEPDEYAILAMTISGIIGICSIFFIYPLGIEIEPKDDEKLWFYILSALGAGFFTTFGVFTGIFALHNGSVEVTSLFANMRVIPQIIEEYLLFGIIPSIFSSIGILIALFGCVLMVFSDTNTESKSEIIELTEKSDKISS</sequence>
<keyword evidence="1" id="KW-0812">Transmembrane</keyword>
<feature type="domain" description="EamA" evidence="2">
    <location>
        <begin position="153"/>
        <end position="294"/>
    </location>
</feature>
<feature type="transmembrane region" description="Helical" evidence="1">
    <location>
        <begin position="219"/>
        <end position="244"/>
    </location>
</feature>
<keyword evidence="1" id="KW-1133">Transmembrane helix</keyword>
<name>A0AAD2CZI6_EUPCR</name>
<feature type="transmembrane region" description="Helical" evidence="1">
    <location>
        <begin position="53"/>
        <end position="80"/>
    </location>
</feature>
<feature type="transmembrane region" description="Helical" evidence="1">
    <location>
        <begin position="185"/>
        <end position="207"/>
    </location>
</feature>
<comment type="caution">
    <text evidence="3">The sequence shown here is derived from an EMBL/GenBank/DDBJ whole genome shotgun (WGS) entry which is preliminary data.</text>
</comment>
<evidence type="ECO:0000259" key="2">
    <source>
        <dbReference type="Pfam" id="PF00892"/>
    </source>
</evidence>
<accession>A0AAD2CZI6</accession>
<feature type="transmembrane region" description="Helical" evidence="1">
    <location>
        <begin position="115"/>
        <end position="133"/>
    </location>
</feature>
<proteinExistence type="predicted"/>
<dbReference type="AlphaFoldDB" id="A0AAD2CZI6"/>
<evidence type="ECO:0000256" key="1">
    <source>
        <dbReference type="SAM" id="Phobius"/>
    </source>
</evidence>
<gene>
    <name evidence="3" type="ORF">ECRASSUSDP1_LOCUS15943</name>
</gene>
<dbReference type="SUPFAM" id="SSF103481">
    <property type="entry name" value="Multidrug resistance efflux transporter EmrE"/>
    <property type="match status" value="1"/>
</dbReference>
<keyword evidence="4" id="KW-1185">Reference proteome</keyword>
<protein>
    <recommendedName>
        <fullName evidence="2">EamA domain-containing protein</fullName>
    </recommendedName>
</protein>
<evidence type="ECO:0000313" key="4">
    <source>
        <dbReference type="Proteomes" id="UP001295684"/>
    </source>
</evidence>
<reference evidence="3" key="1">
    <citation type="submission" date="2023-07" db="EMBL/GenBank/DDBJ databases">
        <authorList>
            <consortium name="AG Swart"/>
            <person name="Singh M."/>
            <person name="Singh A."/>
            <person name="Seah K."/>
            <person name="Emmerich C."/>
        </authorList>
    </citation>
    <scope>NUCLEOTIDE SEQUENCE</scope>
    <source>
        <strain evidence="3">DP1</strain>
    </source>
</reference>
<dbReference type="Pfam" id="PF00892">
    <property type="entry name" value="EamA"/>
    <property type="match status" value="1"/>
</dbReference>